<accession>A0AAW2Z2G4</accession>
<evidence type="ECO:0000313" key="10">
    <source>
        <dbReference type="EMBL" id="KAL0483978.1"/>
    </source>
</evidence>
<evidence type="ECO:0000256" key="6">
    <source>
        <dbReference type="ARBA" id="ARBA00022824"/>
    </source>
</evidence>
<comment type="subcellular location">
    <subcellularLocation>
        <location evidence="1">Endoplasmic reticulum membrane</location>
        <topology evidence="1">Single-pass type I membrane protein</topology>
    </subcellularLocation>
</comment>
<dbReference type="AlphaFoldDB" id="A0AAW2Z2G4"/>
<evidence type="ECO:0000256" key="1">
    <source>
        <dbReference type="ARBA" id="ARBA00004115"/>
    </source>
</evidence>
<keyword evidence="4" id="KW-0812">Transmembrane</keyword>
<dbReference type="PANTHER" id="PTHR21397">
    <property type="entry name" value="CHROMATIN COMPLEXES SUBUNIT BAP18-RELATED"/>
    <property type="match status" value="1"/>
</dbReference>
<evidence type="ECO:0000256" key="2">
    <source>
        <dbReference type="ARBA" id="ARBA00007695"/>
    </source>
</evidence>
<reference evidence="10 11" key="1">
    <citation type="submission" date="2024-03" db="EMBL/GenBank/DDBJ databases">
        <title>The Acrasis kona genome and developmental transcriptomes reveal deep origins of eukaryotic multicellular pathways.</title>
        <authorList>
            <person name="Sheikh S."/>
            <person name="Fu C.-J."/>
            <person name="Brown M.W."/>
            <person name="Baldauf S.L."/>
        </authorList>
    </citation>
    <scope>NUCLEOTIDE SEQUENCE [LARGE SCALE GENOMIC DNA]</scope>
    <source>
        <strain evidence="10 11">ATCC MYA-3509</strain>
    </source>
</reference>
<dbReference type="GO" id="GO:0005789">
    <property type="term" value="C:endoplasmic reticulum membrane"/>
    <property type="evidence" value="ECO:0007669"/>
    <property type="project" value="UniProtKB-SubCell"/>
</dbReference>
<evidence type="ECO:0000256" key="8">
    <source>
        <dbReference type="ARBA" id="ARBA00023136"/>
    </source>
</evidence>
<keyword evidence="11" id="KW-1185">Reference proteome</keyword>
<keyword evidence="6" id="KW-0256">Endoplasmic reticulum</keyword>
<sequence length="224" mass="25108">MTFKVLVVFVLSVLVTFCFSQESKPVYNVEQSFDGGKIWSKRGSLNSVGLNRRLTYIPDGPWQIPSDAYTTTGNSLYQIRFASVEGNQSPIMTSVSFCDVIRSQLHELFTLHIDQTTHKLTSVDYIVTVGHSTSPFINRTCSVPDQLRKGNTKQQVRITIPSPVQGDKVSFVGVKTPDQKKKEEEQQNEPGFFRKYWYFIVPGVLMLLVSSFTAPEEGGQAAAQ</sequence>
<gene>
    <name evidence="10" type="ORF">AKO1_004636</name>
</gene>
<evidence type="ECO:0000313" key="11">
    <source>
        <dbReference type="Proteomes" id="UP001431209"/>
    </source>
</evidence>
<dbReference type="PANTHER" id="PTHR21397:SF4">
    <property type="entry name" value="ER MEMBRANE PROTEIN COMPLEX SUBUNIT 10"/>
    <property type="match status" value="1"/>
</dbReference>
<dbReference type="Pfam" id="PF21203">
    <property type="entry name" value="ECM10"/>
    <property type="match status" value="1"/>
</dbReference>
<comment type="similarity">
    <text evidence="2">Belongs to the EMC10 family.</text>
</comment>
<feature type="signal peptide" evidence="9">
    <location>
        <begin position="1"/>
        <end position="20"/>
    </location>
</feature>
<dbReference type="Proteomes" id="UP001431209">
    <property type="component" value="Unassembled WGS sequence"/>
</dbReference>
<evidence type="ECO:0000256" key="5">
    <source>
        <dbReference type="ARBA" id="ARBA00022729"/>
    </source>
</evidence>
<keyword evidence="5 9" id="KW-0732">Signal</keyword>
<dbReference type="CDD" id="cd22209">
    <property type="entry name" value="EMC10"/>
    <property type="match status" value="1"/>
</dbReference>
<evidence type="ECO:0000256" key="7">
    <source>
        <dbReference type="ARBA" id="ARBA00022989"/>
    </source>
</evidence>
<name>A0AAW2Z2G4_9EUKA</name>
<comment type="caution">
    <text evidence="10">The sequence shown here is derived from an EMBL/GenBank/DDBJ whole genome shotgun (WGS) entry which is preliminary data.</text>
</comment>
<proteinExistence type="inferred from homology"/>
<evidence type="ECO:0000256" key="4">
    <source>
        <dbReference type="ARBA" id="ARBA00022692"/>
    </source>
</evidence>
<organism evidence="10 11">
    <name type="scientific">Acrasis kona</name>
    <dbReference type="NCBI Taxonomy" id="1008807"/>
    <lineage>
        <taxon>Eukaryota</taxon>
        <taxon>Discoba</taxon>
        <taxon>Heterolobosea</taxon>
        <taxon>Tetramitia</taxon>
        <taxon>Eutetramitia</taxon>
        <taxon>Acrasidae</taxon>
        <taxon>Acrasis</taxon>
    </lineage>
</organism>
<feature type="chain" id="PRO_5043610134" description="ER membrane protein complex subunit 10" evidence="9">
    <location>
        <begin position="21"/>
        <end position="224"/>
    </location>
</feature>
<evidence type="ECO:0000256" key="9">
    <source>
        <dbReference type="SAM" id="SignalP"/>
    </source>
</evidence>
<dbReference type="EMBL" id="JAOPGA020001008">
    <property type="protein sequence ID" value="KAL0483978.1"/>
    <property type="molecule type" value="Genomic_DNA"/>
</dbReference>
<evidence type="ECO:0000256" key="3">
    <source>
        <dbReference type="ARBA" id="ARBA00020105"/>
    </source>
</evidence>
<protein>
    <recommendedName>
        <fullName evidence="3">ER membrane protein complex subunit 10</fullName>
    </recommendedName>
</protein>
<keyword evidence="8" id="KW-0472">Membrane</keyword>
<keyword evidence="7" id="KW-1133">Transmembrane helix</keyword>